<feature type="transmembrane region" description="Helical" evidence="1">
    <location>
        <begin position="402"/>
        <end position="421"/>
    </location>
</feature>
<keyword evidence="1" id="KW-0812">Transmembrane</keyword>
<feature type="transmembrane region" description="Helical" evidence="1">
    <location>
        <begin position="184"/>
        <end position="203"/>
    </location>
</feature>
<feature type="transmembrane region" description="Helical" evidence="1">
    <location>
        <begin position="215"/>
        <end position="235"/>
    </location>
</feature>
<accession>A0ABR2IK87</accession>
<feature type="transmembrane region" description="Helical" evidence="1">
    <location>
        <begin position="127"/>
        <end position="148"/>
    </location>
</feature>
<protein>
    <submittedName>
        <fullName evidence="2">Uncharacterized protein</fullName>
    </submittedName>
</protein>
<evidence type="ECO:0000256" key="1">
    <source>
        <dbReference type="SAM" id="Phobius"/>
    </source>
</evidence>
<feature type="transmembrane region" description="Helical" evidence="1">
    <location>
        <begin position="256"/>
        <end position="276"/>
    </location>
</feature>
<name>A0ABR2IK87_9EUKA</name>
<feature type="transmembrane region" description="Helical" evidence="1">
    <location>
        <begin position="49"/>
        <end position="67"/>
    </location>
</feature>
<keyword evidence="3" id="KW-1185">Reference proteome</keyword>
<gene>
    <name evidence="2" type="ORF">M9Y10_011319</name>
</gene>
<sequence length="425" mass="49157">MKRLINHPPKPRPFEDPKPTTKVRISALSLEKDVYTPGKEKNNEIHQNLLGIFILISSILTLALYIFSNINIGKLNNFKNKFFLLNSTKNKETNSSINIKFLEINKNSPFSIFLESKLHEFLPNEKLLTNANILITSLYYSLLVLTILRPTNTKPHLAFLYFLLFSFTDSFIKRSTSINYGNSLIVSIELLLSILLLFSISYLHPLSESKTHFAYWWLCLCFSLFLELICISIRIEYFSLLIPIIITVINKIRYDFIIISAFVFIFILNCIFLVLIDRFIGLPQITFDSISISTFALALIETDYNGLLLFLLFVIIFSIFEFIRLLLFSKSDDNKKNTKKSEDDKNLPQKDIIFILLILLGSLSLLKINISSIDNPYISRVYIIRLILFVITGKIICMYNDSIKSLILLIIAGCIVVFYRCKHQY</sequence>
<dbReference type="EMBL" id="JAPFFF010000017">
    <property type="protein sequence ID" value="KAK8863631.1"/>
    <property type="molecule type" value="Genomic_DNA"/>
</dbReference>
<keyword evidence="1" id="KW-0472">Membrane</keyword>
<keyword evidence="1" id="KW-1133">Transmembrane helix</keyword>
<feature type="transmembrane region" description="Helical" evidence="1">
    <location>
        <begin position="282"/>
        <end position="300"/>
    </location>
</feature>
<comment type="caution">
    <text evidence="2">The sequence shown here is derived from an EMBL/GenBank/DDBJ whole genome shotgun (WGS) entry which is preliminary data.</text>
</comment>
<feature type="transmembrane region" description="Helical" evidence="1">
    <location>
        <begin position="307"/>
        <end position="327"/>
    </location>
</feature>
<proteinExistence type="predicted"/>
<feature type="transmembrane region" description="Helical" evidence="1">
    <location>
        <begin position="377"/>
        <end position="396"/>
    </location>
</feature>
<organism evidence="2 3">
    <name type="scientific">Tritrichomonas musculus</name>
    <dbReference type="NCBI Taxonomy" id="1915356"/>
    <lineage>
        <taxon>Eukaryota</taxon>
        <taxon>Metamonada</taxon>
        <taxon>Parabasalia</taxon>
        <taxon>Tritrichomonadida</taxon>
        <taxon>Tritrichomonadidae</taxon>
        <taxon>Tritrichomonas</taxon>
    </lineage>
</organism>
<dbReference type="Proteomes" id="UP001470230">
    <property type="component" value="Unassembled WGS sequence"/>
</dbReference>
<evidence type="ECO:0000313" key="3">
    <source>
        <dbReference type="Proteomes" id="UP001470230"/>
    </source>
</evidence>
<reference evidence="2 3" key="1">
    <citation type="submission" date="2024-04" db="EMBL/GenBank/DDBJ databases">
        <title>Tritrichomonas musculus Genome.</title>
        <authorList>
            <person name="Alves-Ferreira E."/>
            <person name="Grigg M."/>
            <person name="Lorenzi H."/>
            <person name="Galac M."/>
        </authorList>
    </citation>
    <scope>NUCLEOTIDE SEQUENCE [LARGE SCALE GENOMIC DNA]</scope>
    <source>
        <strain evidence="2 3">EAF2021</strain>
    </source>
</reference>
<evidence type="ECO:0000313" key="2">
    <source>
        <dbReference type="EMBL" id="KAK8863631.1"/>
    </source>
</evidence>
<feature type="transmembrane region" description="Helical" evidence="1">
    <location>
        <begin position="352"/>
        <end position="370"/>
    </location>
</feature>